<comment type="caution">
    <text evidence="3">The sequence shown here is derived from an EMBL/GenBank/DDBJ whole genome shotgun (WGS) entry which is preliminary data.</text>
</comment>
<accession>A0A919A3B0</accession>
<dbReference type="Gene3D" id="1.10.3300.10">
    <property type="entry name" value="Jann2411-like domain"/>
    <property type="match status" value="1"/>
</dbReference>
<sequence length="228" mass="24429">MQFNHYGGEAALLAADLVNAYAREPGPNRAPGTKQQSDTGQELHTEQETDTGQGPDAEQRPDPGRQTGPQQQTGPEQRTGPSDPSALLAARGIVDHALTPAQQRDVRAWAHRLAPCFGPQDLAERCARLNALLDEASSRPRIALHDGTPHFHYSAPGSDAAAHVRALTAAGLASIVCHADARRLGRCARTPCGRVFVDTSRAGRRAYCSVRCANNDAVARHRATRRPG</sequence>
<dbReference type="InterPro" id="IPR021005">
    <property type="entry name" value="Znf_CGNR"/>
</dbReference>
<proteinExistence type="predicted"/>
<reference evidence="3" key="2">
    <citation type="submission" date="2020-09" db="EMBL/GenBank/DDBJ databases">
        <authorList>
            <person name="Sun Q."/>
            <person name="Ohkuma M."/>
        </authorList>
    </citation>
    <scope>NUCLEOTIDE SEQUENCE</scope>
    <source>
        <strain evidence="3">JCM 4784</strain>
    </source>
</reference>
<name>A0A919A3B0_9ACTN</name>
<keyword evidence="4" id="KW-1185">Reference proteome</keyword>
<dbReference type="InterPro" id="IPR023286">
    <property type="entry name" value="ABATE_dom_sf"/>
</dbReference>
<dbReference type="RefSeq" id="WP_190139348.1">
    <property type="nucleotide sequence ID" value="NZ_BNBT01000137.1"/>
</dbReference>
<feature type="domain" description="Zinc finger CGNR" evidence="2">
    <location>
        <begin position="183"/>
        <end position="223"/>
    </location>
</feature>
<evidence type="ECO:0000313" key="3">
    <source>
        <dbReference type="EMBL" id="GHE84982.1"/>
    </source>
</evidence>
<dbReference type="EMBL" id="BNBT01000137">
    <property type="protein sequence ID" value="GHE84982.1"/>
    <property type="molecule type" value="Genomic_DNA"/>
</dbReference>
<feature type="compositionally biased region" description="Low complexity" evidence="1">
    <location>
        <begin position="64"/>
        <end position="81"/>
    </location>
</feature>
<evidence type="ECO:0000256" key="1">
    <source>
        <dbReference type="SAM" id="MobiDB-lite"/>
    </source>
</evidence>
<dbReference type="Pfam" id="PF11706">
    <property type="entry name" value="zf-CGNR"/>
    <property type="match status" value="1"/>
</dbReference>
<dbReference type="AlphaFoldDB" id="A0A919A3B0"/>
<organism evidence="3 4">
    <name type="scientific">Streptomyces longispororuber</name>
    <dbReference type="NCBI Taxonomy" id="68230"/>
    <lineage>
        <taxon>Bacteria</taxon>
        <taxon>Bacillati</taxon>
        <taxon>Actinomycetota</taxon>
        <taxon>Actinomycetes</taxon>
        <taxon>Kitasatosporales</taxon>
        <taxon>Streptomycetaceae</taxon>
        <taxon>Streptomyces</taxon>
    </lineage>
</organism>
<dbReference type="SUPFAM" id="SSF160904">
    <property type="entry name" value="Jann2411-like"/>
    <property type="match status" value="1"/>
</dbReference>
<dbReference type="InterPro" id="IPR010852">
    <property type="entry name" value="ABATE"/>
</dbReference>
<protein>
    <recommendedName>
        <fullName evidence="2">Zinc finger CGNR domain-containing protein</fullName>
    </recommendedName>
</protein>
<feature type="region of interest" description="Disordered" evidence="1">
    <location>
        <begin position="22"/>
        <end position="85"/>
    </location>
</feature>
<dbReference type="Proteomes" id="UP000608024">
    <property type="component" value="Unassembled WGS sequence"/>
</dbReference>
<evidence type="ECO:0000313" key="4">
    <source>
        <dbReference type="Proteomes" id="UP000608024"/>
    </source>
</evidence>
<dbReference type="PANTHER" id="PTHR35525:SF3">
    <property type="entry name" value="BLL6575 PROTEIN"/>
    <property type="match status" value="1"/>
</dbReference>
<reference evidence="3" key="1">
    <citation type="journal article" date="2014" name="Int. J. Syst. Evol. Microbiol.">
        <title>Complete genome sequence of Corynebacterium casei LMG S-19264T (=DSM 44701T), isolated from a smear-ripened cheese.</title>
        <authorList>
            <consortium name="US DOE Joint Genome Institute (JGI-PGF)"/>
            <person name="Walter F."/>
            <person name="Albersmeier A."/>
            <person name="Kalinowski J."/>
            <person name="Ruckert C."/>
        </authorList>
    </citation>
    <scope>NUCLEOTIDE SEQUENCE</scope>
    <source>
        <strain evidence="3">JCM 4784</strain>
    </source>
</reference>
<dbReference type="PANTHER" id="PTHR35525">
    <property type="entry name" value="BLL6575 PROTEIN"/>
    <property type="match status" value="1"/>
</dbReference>
<gene>
    <name evidence="3" type="ORF">GCM10018785_61080</name>
</gene>
<evidence type="ECO:0000259" key="2">
    <source>
        <dbReference type="Pfam" id="PF11706"/>
    </source>
</evidence>